<comment type="cofactor">
    <cofactor evidence="1">
        <name>Fe(3+)</name>
        <dbReference type="ChEBI" id="CHEBI:29034"/>
    </cofactor>
</comment>
<dbReference type="GO" id="GO:0009712">
    <property type="term" value="P:catechol-containing compound metabolic process"/>
    <property type="evidence" value="ECO:0007669"/>
    <property type="project" value="InterPro"/>
</dbReference>
<dbReference type="GO" id="GO:0018576">
    <property type="term" value="F:catechol 1,2-dioxygenase activity"/>
    <property type="evidence" value="ECO:0007669"/>
    <property type="project" value="InterPro"/>
</dbReference>
<keyword evidence="7" id="KW-0472">Membrane</keyword>
<feature type="transmembrane region" description="Helical" evidence="7">
    <location>
        <begin position="20"/>
        <end position="41"/>
    </location>
</feature>
<keyword evidence="3" id="KW-0479">Metal-binding</keyword>
<comment type="caution">
    <text evidence="10">The sequence shown here is derived from an EMBL/GenBank/DDBJ whole genome shotgun (WGS) entry which is preliminary data.</text>
</comment>
<evidence type="ECO:0000256" key="4">
    <source>
        <dbReference type="ARBA" id="ARBA00022964"/>
    </source>
</evidence>
<accession>A0A8H7VZW1</accession>
<evidence type="ECO:0000256" key="7">
    <source>
        <dbReference type="SAM" id="Phobius"/>
    </source>
</evidence>
<dbReference type="OrthoDB" id="5238185at2759"/>
<keyword evidence="7" id="KW-0812">Transmembrane</keyword>
<evidence type="ECO:0000259" key="8">
    <source>
        <dbReference type="Pfam" id="PF00775"/>
    </source>
</evidence>
<dbReference type="AlphaFoldDB" id="A0A8H7VZW1"/>
<name>A0A8H7VZW1_9HELO</name>
<dbReference type="InterPro" id="IPR050770">
    <property type="entry name" value="Intradiol_RC_Dioxygenase"/>
</dbReference>
<evidence type="ECO:0000313" key="10">
    <source>
        <dbReference type="EMBL" id="KAG4411865.1"/>
    </source>
</evidence>
<dbReference type="Gene3D" id="2.60.130.10">
    <property type="entry name" value="Aromatic compound dioxygenase"/>
    <property type="match status" value="1"/>
</dbReference>
<comment type="similarity">
    <text evidence="2">Belongs to the intradiol ring-cleavage dioxygenase family.</text>
</comment>
<protein>
    <recommendedName>
        <fullName evidence="12">Aromatic compound dioxygenase</fullName>
    </recommendedName>
</protein>
<feature type="domain" description="Intradiol ring-cleavage dioxygenases" evidence="8">
    <location>
        <begin position="164"/>
        <end position="317"/>
    </location>
</feature>
<evidence type="ECO:0000256" key="3">
    <source>
        <dbReference type="ARBA" id="ARBA00022723"/>
    </source>
</evidence>
<dbReference type="GO" id="GO:0008199">
    <property type="term" value="F:ferric iron binding"/>
    <property type="evidence" value="ECO:0007669"/>
    <property type="project" value="InterPro"/>
</dbReference>
<organism evidence="10 11">
    <name type="scientific">Cadophora malorum</name>
    <dbReference type="NCBI Taxonomy" id="108018"/>
    <lineage>
        <taxon>Eukaryota</taxon>
        <taxon>Fungi</taxon>
        <taxon>Dikarya</taxon>
        <taxon>Ascomycota</taxon>
        <taxon>Pezizomycotina</taxon>
        <taxon>Leotiomycetes</taxon>
        <taxon>Helotiales</taxon>
        <taxon>Ploettnerulaceae</taxon>
        <taxon>Cadophora</taxon>
    </lineage>
</organism>
<evidence type="ECO:0008006" key="12">
    <source>
        <dbReference type="Google" id="ProtNLM"/>
    </source>
</evidence>
<evidence type="ECO:0000256" key="2">
    <source>
        <dbReference type="ARBA" id="ARBA00007825"/>
    </source>
</evidence>
<evidence type="ECO:0000313" key="11">
    <source>
        <dbReference type="Proteomes" id="UP000664132"/>
    </source>
</evidence>
<reference evidence="10" key="1">
    <citation type="submission" date="2021-02" db="EMBL/GenBank/DDBJ databases">
        <title>Genome sequence Cadophora malorum strain M34.</title>
        <authorList>
            <person name="Stefanovic E."/>
            <person name="Vu D."/>
            <person name="Scully C."/>
            <person name="Dijksterhuis J."/>
            <person name="Roader J."/>
            <person name="Houbraken J."/>
        </authorList>
    </citation>
    <scope>NUCLEOTIDE SEQUENCE</scope>
    <source>
        <strain evidence="10">M34</strain>
    </source>
</reference>
<keyword evidence="7" id="KW-1133">Transmembrane helix</keyword>
<evidence type="ECO:0000256" key="6">
    <source>
        <dbReference type="ARBA" id="ARBA00023004"/>
    </source>
</evidence>
<keyword evidence="11" id="KW-1185">Reference proteome</keyword>
<dbReference type="InterPro" id="IPR000627">
    <property type="entry name" value="Intradiol_dOase_C"/>
</dbReference>
<dbReference type="SUPFAM" id="SSF49482">
    <property type="entry name" value="Aromatic compound dioxygenase"/>
    <property type="match status" value="1"/>
</dbReference>
<feature type="domain" description="Catechol dioxygenase N-terminal" evidence="9">
    <location>
        <begin position="74"/>
        <end position="147"/>
    </location>
</feature>
<sequence length="371" mass="42244">MQSDCLDSPRQKWLNSFNPFTLAAVRLLLLLLVSRFIFAMLDPYEIRDKIPPMKDLSADNITQNVHTINSLCEDPRLKFLMKRLVTHLHDFARETRLTSEEWMASIKFLTETGHTCTELRQEFILLSDILGLSLVVDSINHPKPPESTEGTLLGPFHTHDALDLANGELLSHDPKGEPLLVLCTVKDTKGRPIEGVAVDIWETDSSGHYDTQYEDRQVPDGRGVITSDKDGVFWFKAIYPVPYPIPHDGPVGKLLVKLHRHPYRPSHMHFMFEKQGYDHLITALYLRGDPFEVSDAVFGVKSSLLVDIHETDEATANAYGVEPRTKLLKRDFVLVSDEDTKRMRNEKTRQALDAAGIKYKFWNGLPIEDVD</sequence>
<proteinExistence type="inferred from homology"/>
<dbReference type="InterPro" id="IPR015889">
    <property type="entry name" value="Intradiol_dOase_core"/>
</dbReference>
<evidence type="ECO:0000256" key="1">
    <source>
        <dbReference type="ARBA" id="ARBA00001965"/>
    </source>
</evidence>
<dbReference type="EMBL" id="JAFJYH010000432">
    <property type="protein sequence ID" value="KAG4411865.1"/>
    <property type="molecule type" value="Genomic_DNA"/>
</dbReference>
<dbReference type="Pfam" id="PF04444">
    <property type="entry name" value="Dioxygenase_N"/>
    <property type="match status" value="1"/>
</dbReference>
<dbReference type="PANTHER" id="PTHR33711:SF7">
    <property type="entry name" value="INTRADIOL RING-CLEAVAGE DIOXYGENASES DOMAIN-CONTAINING PROTEIN-RELATED"/>
    <property type="match status" value="1"/>
</dbReference>
<dbReference type="InterPro" id="IPR007535">
    <property type="entry name" value="Catechol_dOase_N"/>
</dbReference>
<gene>
    <name evidence="10" type="ORF">IFR04_015005</name>
</gene>
<keyword evidence="5" id="KW-0560">Oxidoreductase</keyword>
<evidence type="ECO:0000259" key="9">
    <source>
        <dbReference type="Pfam" id="PF04444"/>
    </source>
</evidence>
<dbReference type="Proteomes" id="UP000664132">
    <property type="component" value="Unassembled WGS sequence"/>
</dbReference>
<evidence type="ECO:0000256" key="5">
    <source>
        <dbReference type="ARBA" id="ARBA00023002"/>
    </source>
</evidence>
<dbReference type="Pfam" id="PF00775">
    <property type="entry name" value="Dioxygenase_C"/>
    <property type="match status" value="1"/>
</dbReference>
<dbReference type="PANTHER" id="PTHR33711">
    <property type="entry name" value="DIOXYGENASE, PUTATIVE (AFU_ORTHOLOGUE AFUA_2G02910)-RELATED"/>
    <property type="match status" value="1"/>
</dbReference>
<keyword evidence="6" id="KW-0408">Iron</keyword>
<keyword evidence="4" id="KW-0223">Dioxygenase</keyword>